<gene>
    <name evidence="2" type="ORF">FNK824_LOCUS41406</name>
</gene>
<dbReference type="AlphaFoldDB" id="A0A820JEW6"/>
<name>A0A820JEW6_9BILA</name>
<organism evidence="2 3">
    <name type="scientific">Rotaria sordida</name>
    <dbReference type="NCBI Taxonomy" id="392033"/>
    <lineage>
        <taxon>Eukaryota</taxon>
        <taxon>Metazoa</taxon>
        <taxon>Spiralia</taxon>
        <taxon>Gnathifera</taxon>
        <taxon>Rotifera</taxon>
        <taxon>Eurotatoria</taxon>
        <taxon>Bdelloidea</taxon>
        <taxon>Philodinida</taxon>
        <taxon>Philodinidae</taxon>
        <taxon>Rotaria</taxon>
    </lineage>
</organism>
<accession>A0A820JEW6</accession>
<feature type="compositionally biased region" description="Polar residues" evidence="1">
    <location>
        <begin position="17"/>
        <end position="28"/>
    </location>
</feature>
<reference evidence="2" key="1">
    <citation type="submission" date="2021-02" db="EMBL/GenBank/DDBJ databases">
        <authorList>
            <person name="Nowell W R."/>
        </authorList>
    </citation>
    <scope>NUCLEOTIDE SEQUENCE</scope>
</reference>
<feature type="non-terminal residue" evidence="2">
    <location>
        <position position="69"/>
    </location>
</feature>
<feature type="compositionally biased region" description="Basic and acidic residues" evidence="1">
    <location>
        <begin position="29"/>
        <end position="41"/>
    </location>
</feature>
<comment type="caution">
    <text evidence="2">The sequence shown here is derived from an EMBL/GenBank/DDBJ whole genome shotgun (WGS) entry which is preliminary data.</text>
</comment>
<proteinExistence type="predicted"/>
<evidence type="ECO:0000313" key="3">
    <source>
        <dbReference type="Proteomes" id="UP000663874"/>
    </source>
</evidence>
<protein>
    <submittedName>
        <fullName evidence="2">Uncharacterized protein</fullName>
    </submittedName>
</protein>
<feature type="region of interest" description="Disordered" evidence="1">
    <location>
        <begin position="17"/>
        <end position="69"/>
    </location>
</feature>
<sequence length="69" mass="8120">MNTHNDGTLLLTNYDTQSNYDAQSNFDTQAHDEQEEQNERESEIDDEDVISWPLLMEKISQSSEKKKKR</sequence>
<dbReference type="EMBL" id="CAJOBE010039983">
    <property type="protein sequence ID" value="CAF4322971.1"/>
    <property type="molecule type" value="Genomic_DNA"/>
</dbReference>
<evidence type="ECO:0000313" key="2">
    <source>
        <dbReference type="EMBL" id="CAF4322971.1"/>
    </source>
</evidence>
<evidence type="ECO:0000256" key="1">
    <source>
        <dbReference type="SAM" id="MobiDB-lite"/>
    </source>
</evidence>
<dbReference type="Proteomes" id="UP000663874">
    <property type="component" value="Unassembled WGS sequence"/>
</dbReference>